<name>A0A9D2I5F4_9FIRM</name>
<gene>
    <name evidence="1" type="ORF">H9717_02040</name>
</gene>
<proteinExistence type="predicted"/>
<evidence type="ECO:0000313" key="1">
    <source>
        <dbReference type="EMBL" id="HJA91893.1"/>
    </source>
</evidence>
<evidence type="ECO:0000313" key="2">
    <source>
        <dbReference type="Proteomes" id="UP000886858"/>
    </source>
</evidence>
<dbReference type="Proteomes" id="UP000886858">
    <property type="component" value="Unassembled WGS sequence"/>
</dbReference>
<organism evidence="1 2">
    <name type="scientific">Candidatus Eisenbergiella merdipullorum</name>
    <dbReference type="NCBI Taxonomy" id="2838553"/>
    <lineage>
        <taxon>Bacteria</taxon>
        <taxon>Bacillati</taxon>
        <taxon>Bacillota</taxon>
        <taxon>Clostridia</taxon>
        <taxon>Lachnospirales</taxon>
        <taxon>Lachnospiraceae</taxon>
        <taxon>Eisenbergiella</taxon>
    </lineage>
</organism>
<accession>A0A9D2I5F4</accession>
<comment type="caution">
    <text evidence="1">The sequence shown here is derived from an EMBL/GenBank/DDBJ whole genome shotgun (WGS) entry which is preliminary data.</text>
</comment>
<dbReference type="AlphaFoldDB" id="A0A9D2I5F4"/>
<reference evidence="1" key="1">
    <citation type="journal article" date="2021" name="PeerJ">
        <title>Extensive microbial diversity within the chicken gut microbiome revealed by metagenomics and culture.</title>
        <authorList>
            <person name="Gilroy R."/>
            <person name="Ravi A."/>
            <person name="Getino M."/>
            <person name="Pursley I."/>
            <person name="Horton D.L."/>
            <person name="Alikhan N.F."/>
            <person name="Baker D."/>
            <person name="Gharbi K."/>
            <person name="Hall N."/>
            <person name="Watson M."/>
            <person name="Adriaenssens E.M."/>
            <person name="Foster-Nyarko E."/>
            <person name="Jarju S."/>
            <person name="Secka A."/>
            <person name="Antonio M."/>
            <person name="Oren A."/>
            <person name="Chaudhuri R.R."/>
            <person name="La Ragione R."/>
            <person name="Hildebrand F."/>
            <person name="Pallen M.J."/>
        </authorList>
    </citation>
    <scope>NUCLEOTIDE SEQUENCE</scope>
    <source>
        <strain evidence="1">CHK179-7159</strain>
    </source>
</reference>
<protein>
    <submittedName>
        <fullName evidence="1">Uncharacterized protein</fullName>
    </submittedName>
</protein>
<dbReference type="EMBL" id="DWYY01000026">
    <property type="protein sequence ID" value="HJA91893.1"/>
    <property type="molecule type" value="Genomic_DNA"/>
</dbReference>
<sequence length="334" mass="36302">MPYFTQKTWTDRLVEFAGRRTLKNVATNETATYDITRAEGNVSREGDAFSSANMNGLEQRIAEAFAAVEADVGSLPVFTSLNALELPESGVSIVDIYSAMPMNSLVYLDANNSNMVTDIPEEGSGFLEILKIRSRNVARYTRSISSGSNDKGAWYGTFKWSPRVAFNGWVKIATNTDIDTLKSTFQAGVDTLYNKCVSRGATPSDKTPTAISGAIDTIYTNRYTAGRSQGQQDVINNPAAYGIPLRSGYQKLVSFTQWPSTGRTITTTITDYARYREISQNNIVVGIRNCGGHGTNEPSVTIQAYCNGYDANSGTVSIFISGDIQSGNVVLSII</sequence>
<reference evidence="1" key="2">
    <citation type="submission" date="2021-04" db="EMBL/GenBank/DDBJ databases">
        <authorList>
            <person name="Gilroy R."/>
        </authorList>
    </citation>
    <scope>NUCLEOTIDE SEQUENCE</scope>
    <source>
        <strain evidence="1">CHK179-7159</strain>
    </source>
</reference>